<reference evidence="8" key="1">
    <citation type="submission" date="2020-10" db="EMBL/GenBank/DDBJ databases">
        <authorList>
            <person name="Gilroy R."/>
        </authorList>
    </citation>
    <scope>NUCLEOTIDE SEQUENCE</scope>
    <source>
        <strain evidence="8">13766</strain>
    </source>
</reference>
<feature type="active site" description="Proton acceptor; specific for D-alanine" evidence="4">
    <location>
        <position position="42"/>
    </location>
</feature>
<dbReference type="Pfam" id="PF01168">
    <property type="entry name" value="Ala_racemase_N"/>
    <property type="match status" value="1"/>
</dbReference>
<dbReference type="PRINTS" id="PR00992">
    <property type="entry name" value="ALARACEMASE"/>
</dbReference>
<keyword evidence="2 4" id="KW-0663">Pyridoxal phosphate</keyword>
<dbReference type="Pfam" id="PF00842">
    <property type="entry name" value="Ala_racemase_C"/>
    <property type="match status" value="1"/>
</dbReference>
<dbReference type="HAMAP" id="MF_01201">
    <property type="entry name" value="Ala_racemase"/>
    <property type="match status" value="1"/>
</dbReference>
<name>A0A9D1K6H5_9FIRM</name>
<dbReference type="GO" id="GO:0008784">
    <property type="term" value="F:alanine racemase activity"/>
    <property type="evidence" value="ECO:0007669"/>
    <property type="project" value="UniProtKB-UniRule"/>
</dbReference>
<dbReference type="InterPro" id="IPR000821">
    <property type="entry name" value="Ala_racemase"/>
</dbReference>
<dbReference type="InterPro" id="IPR009006">
    <property type="entry name" value="Ala_racemase/Decarboxylase_C"/>
</dbReference>
<dbReference type="InterPro" id="IPR011079">
    <property type="entry name" value="Ala_racemase_C"/>
</dbReference>
<dbReference type="CDD" id="cd00430">
    <property type="entry name" value="PLPDE_III_AR"/>
    <property type="match status" value="1"/>
</dbReference>
<gene>
    <name evidence="8" type="primary">alr</name>
    <name evidence="8" type="ORF">IAA84_02605</name>
</gene>
<comment type="catalytic activity">
    <reaction evidence="4">
        <text>L-alanine = D-alanine</text>
        <dbReference type="Rhea" id="RHEA:20249"/>
        <dbReference type="ChEBI" id="CHEBI:57416"/>
        <dbReference type="ChEBI" id="CHEBI:57972"/>
        <dbReference type="EC" id="5.1.1.1"/>
    </reaction>
</comment>
<reference evidence="8" key="2">
    <citation type="journal article" date="2021" name="PeerJ">
        <title>Extensive microbial diversity within the chicken gut microbiome revealed by metagenomics and culture.</title>
        <authorList>
            <person name="Gilroy R."/>
            <person name="Ravi A."/>
            <person name="Getino M."/>
            <person name="Pursley I."/>
            <person name="Horton D.L."/>
            <person name="Alikhan N.F."/>
            <person name="Baker D."/>
            <person name="Gharbi K."/>
            <person name="Hall N."/>
            <person name="Watson M."/>
            <person name="Adriaenssens E.M."/>
            <person name="Foster-Nyarko E."/>
            <person name="Jarju S."/>
            <person name="Secka A."/>
            <person name="Antonio M."/>
            <person name="Oren A."/>
            <person name="Chaudhuri R.R."/>
            <person name="La Ragione R."/>
            <person name="Hildebrand F."/>
            <person name="Pallen M.J."/>
        </authorList>
    </citation>
    <scope>NUCLEOTIDE SEQUENCE</scope>
    <source>
        <strain evidence="8">13766</strain>
    </source>
</reference>
<keyword evidence="3 4" id="KW-0413">Isomerase</keyword>
<evidence type="ECO:0000256" key="3">
    <source>
        <dbReference type="ARBA" id="ARBA00023235"/>
    </source>
</evidence>
<evidence type="ECO:0000313" key="8">
    <source>
        <dbReference type="EMBL" id="HIS91888.1"/>
    </source>
</evidence>
<dbReference type="SUPFAM" id="SSF51419">
    <property type="entry name" value="PLP-binding barrel"/>
    <property type="match status" value="1"/>
</dbReference>
<dbReference type="GO" id="GO:0030170">
    <property type="term" value="F:pyridoxal phosphate binding"/>
    <property type="evidence" value="ECO:0007669"/>
    <property type="project" value="UniProtKB-UniRule"/>
</dbReference>
<dbReference type="EMBL" id="DVJN01000051">
    <property type="protein sequence ID" value="HIS91888.1"/>
    <property type="molecule type" value="Genomic_DNA"/>
</dbReference>
<sequence>MESLANDPRFSRCWTRIDLDTIAQNYENARALCRSQLIPVLKADAYGMGAVRVARVLMARGAKLFAVATHAEAMELKNALPCDVLVMGLVGEAELDEAIARGVILAVFSLEYARAVSAHAKARPARVHFKVDTGLHRLGFSSLEELRAAAALPGLAMEGLFSHLALRDRAGDEAQYARLMEAKALLHPPMTHLVDSIGMVRYPQWQLDAARIGAWLYGVCPRRFERRELTRCPAVFCARVAQVHWVRAGECVGYDEEHPLRRDSAIATLAVGYADGYPRLNSVGEVEIHGRRAPVAGLVCMDQMMVDVTDIPGVRAGDVATLLGGSIGVDEYAQWAGMNRNEALSRLNGRAPRVYTGGEEK</sequence>
<evidence type="ECO:0000256" key="1">
    <source>
        <dbReference type="ARBA" id="ARBA00001933"/>
    </source>
</evidence>
<comment type="function">
    <text evidence="4">Catalyzes the interconversion of L-alanine and D-alanine. May also act on other amino acids.</text>
</comment>
<evidence type="ECO:0000313" key="9">
    <source>
        <dbReference type="Proteomes" id="UP000824140"/>
    </source>
</evidence>
<protein>
    <recommendedName>
        <fullName evidence="4">Alanine racemase</fullName>
        <ecNumber evidence="4">5.1.1.1</ecNumber>
    </recommendedName>
</protein>
<comment type="pathway">
    <text evidence="4">Amino-acid biosynthesis; D-alanine biosynthesis; D-alanine from L-alanine: step 1/1.</text>
</comment>
<feature type="domain" description="Alanine racemase C-terminal" evidence="7">
    <location>
        <begin position="233"/>
        <end position="356"/>
    </location>
</feature>
<dbReference type="EC" id="5.1.1.1" evidence="4"/>
<feature type="active site" description="Proton acceptor; specific for L-alanine" evidence="4">
    <location>
        <position position="254"/>
    </location>
</feature>
<evidence type="ECO:0000256" key="6">
    <source>
        <dbReference type="PIRSR" id="PIRSR600821-52"/>
    </source>
</evidence>
<dbReference type="GO" id="GO:0030632">
    <property type="term" value="P:D-alanine biosynthetic process"/>
    <property type="evidence" value="ECO:0007669"/>
    <property type="project" value="UniProtKB-UniRule"/>
</dbReference>
<dbReference type="SMART" id="SM01005">
    <property type="entry name" value="Ala_racemase_C"/>
    <property type="match status" value="1"/>
</dbReference>
<dbReference type="AlphaFoldDB" id="A0A9D1K6H5"/>
<dbReference type="NCBIfam" id="TIGR00492">
    <property type="entry name" value="alr"/>
    <property type="match status" value="1"/>
</dbReference>
<dbReference type="Gene3D" id="3.20.20.10">
    <property type="entry name" value="Alanine racemase"/>
    <property type="match status" value="1"/>
</dbReference>
<comment type="caution">
    <text evidence="8">The sequence shown here is derived from an EMBL/GenBank/DDBJ whole genome shotgun (WGS) entry which is preliminary data.</text>
</comment>
<dbReference type="Gene3D" id="2.40.37.10">
    <property type="entry name" value="Lyase, Ornithine Decarboxylase, Chain A, domain 1"/>
    <property type="match status" value="1"/>
</dbReference>
<accession>A0A9D1K6H5</accession>
<dbReference type="PANTHER" id="PTHR30511">
    <property type="entry name" value="ALANINE RACEMASE"/>
    <property type="match status" value="1"/>
</dbReference>
<dbReference type="InterPro" id="IPR029066">
    <property type="entry name" value="PLP-binding_barrel"/>
</dbReference>
<evidence type="ECO:0000256" key="2">
    <source>
        <dbReference type="ARBA" id="ARBA00022898"/>
    </source>
</evidence>
<feature type="binding site" evidence="4 6">
    <location>
        <position position="137"/>
    </location>
    <ligand>
        <name>substrate</name>
    </ligand>
</feature>
<feature type="binding site" evidence="4 6">
    <location>
        <position position="301"/>
    </location>
    <ligand>
        <name>substrate</name>
    </ligand>
</feature>
<dbReference type="InterPro" id="IPR001608">
    <property type="entry name" value="Ala_racemase_N"/>
</dbReference>
<organism evidence="8 9">
    <name type="scientific">Candidatus Alectryocaccomicrobium excrementavium</name>
    <dbReference type="NCBI Taxonomy" id="2840668"/>
    <lineage>
        <taxon>Bacteria</taxon>
        <taxon>Bacillati</taxon>
        <taxon>Bacillota</taxon>
        <taxon>Clostridia</taxon>
        <taxon>Candidatus Alectryocaccomicrobium</taxon>
    </lineage>
</organism>
<dbReference type="Proteomes" id="UP000824140">
    <property type="component" value="Unassembled WGS sequence"/>
</dbReference>
<evidence type="ECO:0000256" key="5">
    <source>
        <dbReference type="PIRSR" id="PIRSR600821-50"/>
    </source>
</evidence>
<dbReference type="SUPFAM" id="SSF50621">
    <property type="entry name" value="Alanine racemase C-terminal domain-like"/>
    <property type="match status" value="1"/>
</dbReference>
<evidence type="ECO:0000256" key="4">
    <source>
        <dbReference type="HAMAP-Rule" id="MF_01201"/>
    </source>
</evidence>
<comment type="cofactor">
    <cofactor evidence="1 4 5">
        <name>pyridoxal 5'-phosphate</name>
        <dbReference type="ChEBI" id="CHEBI:597326"/>
    </cofactor>
</comment>
<proteinExistence type="inferred from homology"/>
<dbReference type="PANTHER" id="PTHR30511:SF0">
    <property type="entry name" value="ALANINE RACEMASE, CATABOLIC-RELATED"/>
    <property type="match status" value="1"/>
</dbReference>
<dbReference type="GO" id="GO:0005829">
    <property type="term" value="C:cytosol"/>
    <property type="evidence" value="ECO:0007669"/>
    <property type="project" value="TreeGrafter"/>
</dbReference>
<evidence type="ECO:0000259" key="7">
    <source>
        <dbReference type="SMART" id="SM01005"/>
    </source>
</evidence>
<feature type="modified residue" description="N6-(pyridoxal phosphate)lysine" evidence="4 5">
    <location>
        <position position="42"/>
    </location>
</feature>
<comment type="similarity">
    <text evidence="4">Belongs to the alanine racemase family.</text>
</comment>